<dbReference type="InterPro" id="IPR009865">
    <property type="entry name" value="Proacrosin-bd"/>
</dbReference>
<sequence length="121" mass="13600">LENVALSCSPPQLIYFLSCAVFPSGFPIFLTPAIQSSLSSDPGSPLTDDEYKVFFSSLSPTWKANLVCQIRRNKGCHDPKIIELDQFENHGQIPEGMWYTFQISSSTFCDKSCWYHSISPI</sequence>
<reference evidence="10" key="2">
    <citation type="submission" date="2025-09" db="UniProtKB">
        <authorList>
            <consortium name="Ensembl"/>
        </authorList>
    </citation>
    <scope>IDENTIFICATION</scope>
</reference>
<evidence type="ECO:0000256" key="9">
    <source>
        <dbReference type="SAM" id="Phobius"/>
    </source>
</evidence>
<comment type="function">
    <text evidence="8">Acrosomal protein that maintains proacrosin (pro-ACR) as an enzymatically inactive zymogen in the acrosome. Involved also in the acrosome formation.</text>
</comment>
<dbReference type="OrthoDB" id="9009946at2759"/>
<dbReference type="GeneTree" id="ENSGT00390000000826"/>
<dbReference type="Pfam" id="PF07222">
    <property type="entry name" value="PBP_sp32"/>
    <property type="match status" value="1"/>
</dbReference>
<protein>
    <recommendedName>
        <fullName evidence="2">Acrosin-binding protein</fullName>
    </recommendedName>
    <alternativeName>
        <fullName evidence="6">Acrosin-binding protein, 60 kDa form</fullName>
    </alternativeName>
    <alternativeName>
        <fullName evidence="7">Proacrosin-binding protein sp32</fullName>
    </alternativeName>
</protein>
<evidence type="ECO:0000256" key="4">
    <source>
        <dbReference type="ARBA" id="ARBA00022729"/>
    </source>
</evidence>
<keyword evidence="9" id="KW-1133">Transmembrane helix</keyword>
<evidence type="ECO:0000256" key="7">
    <source>
        <dbReference type="ARBA" id="ARBA00033453"/>
    </source>
</evidence>
<dbReference type="AlphaFoldDB" id="A0A8C7E427"/>
<feature type="transmembrane region" description="Helical" evidence="9">
    <location>
        <begin position="12"/>
        <end position="30"/>
    </location>
</feature>
<evidence type="ECO:0000256" key="3">
    <source>
        <dbReference type="ARBA" id="ARBA00022553"/>
    </source>
</evidence>
<evidence type="ECO:0000256" key="8">
    <source>
        <dbReference type="ARBA" id="ARBA00045517"/>
    </source>
</evidence>
<reference evidence="10" key="1">
    <citation type="submission" date="2025-08" db="UniProtKB">
        <authorList>
            <consortium name="Ensembl"/>
        </authorList>
    </citation>
    <scope>IDENTIFICATION</scope>
</reference>
<name>A0A8C7E427_NAJNA</name>
<evidence type="ECO:0000256" key="6">
    <source>
        <dbReference type="ARBA" id="ARBA00032734"/>
    </source>
</evidence>
<keyword evidence="5" id="KW-0968">Cytoplasmic vesicle</keyword>
<evidence type="ECO:0000256" key="2">
    <source>
        <dbReference type="ARBA" id="ARBA00018940"/>
    </source>
</evidence>
<keyword evidence="11" id="KW-1185">Reference proteome</keyword>
<keyword evidence="3" id="KW-0597">Phosphoprotein</keyword>
<keyword evidence="4" id="KW-0732">Signal</keyword>
<dbReference type="GO" id="GO:0005634">
    <property type="term" value="C:nucleus"/>
    <property type="evidence" value="ECO:0007669"/>
    <property type="project" value="TreeGrafter"/>
</dbReference>
<dbReference type="OMA" id="HENHGWI"/>
<dbReference type="Ensembl" id="ENSNNAT00000023372.1">
    <property type="protein sequence ID" value="ENSNNAP00000022300.1"/>
    <property type="gene ID" value="ENSNNAG00000014716.1"/>
</dbReference>
<keyword evidence="9" id="KW-0472">Membrane</keyword>
<dbReference type="PANTHER" id="PTHR21362">
    <property type="entry name" value="ACROSIN-BINDING PROTEIN"/>
    <property type="match status" value="1"/>
</dbReference>
<evidence type="ECO:0000313" key="11">
    <source>
        <dbReference type="Proteomes" id="UP000694559"/>
    </source>
</evidence>
<dbReference type="Proteomes" id="UP000694559">
    <property type="component" value="Unplaced"/>
</dbReference>
<dbReference type="PANTHER" id="PTHR21362:SF1">
    <property type="entry name" value="ACROSIN-BINDING PROTEIN"/>
    <property type="match status" value="1"/>
</dbReference>
<proteinExistence type="predicted"/>
<organism evidence="10 11">
    <name type="scientific">Naja naja</name>
    <name type="common">Indian cobra</name>
    <dbReference type="NCBI Taxonomy" id="35670"/>
    <lineage>
        <taxon>Eukaryota</taxon>
        <taxon>Metazoa</taxon>
        <taxon>Chordata</taxon>
        <taxon>Craniata</taxon>
        <taxon>Vertebrata</taxon>
        <taxon>Euteleostomi</taxon>
        <taxon>Lepidosauria</taxon>
        <taxon>Squamata</taxon>
        <taxon>Bifurcata</taxon>
        <taxon>Unidentata</taxon>
        <taxon>Episquamata</taxon>
        <taxon>Toxicofera</taxon>
        <taxon>Serpentes</taxon>
        <taxon>Colubroidea</taxon>
        <taxon>Elapidae</taxon>
        <taxon>Elapinae</taxon>
        <taxon>Naja</taxon>
    </lineage>
</organism>
<evidence type="ECO:0000256" key="5">
    <source>
        <dbReference type="ARBA" id="ARBA00023329"/>
    </source>
</evidence>
<accession>A0A8C7E427</accession>
<keyword evidence="9" id="KW-0812">Transmembrane</keyword>
<dbReference type="GO" id="GO:0001669">
    <property type="term" value="C:acrosomal vesicle"/>
    <property type="evidence" value="ECO:0007669"/>
    <property type="project" value="UniProtKB-SubCell"/>
</dbReference>
<evidence type="ECO:0000313" key="10">
    <source>
        <dbReference type="Ensembl" id="ENSNNAP00000022300.1"/>
    </source>
</evidence>
<comment type="subcellular location">
    <subcellularLocation>
        <location evidence="1">Cytoplasmic vesicle</location>
        <location evidence="1">Secretory vesicle</location>
        <location evidence="1">Acrosome</location>
    </subcellularLocation>
</comment>
<evidence type="ECO:0000256" key="1">
    <source>
        <dbReference type="ARBA" id="ARBA00004218"/>
    </source>
</evidence>